<proteinExistence type="predicted"/>
<name>A0A840TP75_9BACT</name>
<feature type="region of interest" description="Disordered" evidence="1">
    <location>
        <begin position="32"/>
        <end position="58"/>
    </location>
</feature>
<accession>A0A840TP75</accession>
<comment type="caution">
    <text evidence="2">The sequence shown here is derived from an EMBL/GenBank/DDBJ whole genome shotgun (WGS) entry which is preliminary data.</text>
</comment>
<feature type="compositionally biased region" description="Polar residues" evidence="1">
    <location>
        <begin position="40"/>
        <end position="58"/>
    </location>
</feature>
<dbReference type="AlphaFoldDB" id="A0A840TP75"/>
<gene>
    <name evidence="2" type="ORF">HNQ92_004266</name>
</gene>
<sequence length="88" mass="9815">MLRHLFNGTIFLAFTFGLNTCNGQTNTDIQKDKVSESKKTTNSQPQFLKTQNSQPGDNVNCSLQDKAGNLWFGTTAEGLYKYDGKSFI</sequence>
<dbReference type="Gene3D" id="2.130.10.10">
    <property type="entry name" value="YVTN repeat-like/Quinoprotein amine dehydrogenase"/>
    <property type="match status" value="1"/>
</dbReference>
<dbReference type="InterPro" id="IPR011110">
    <property type="entry name" value="Reg_prop"/>
</dbReference>
<evidence type="ECO:0000313" key="2">
    <source>
        <dbReference type="EMBL" id="MBB5286106.1"/>
    </source>
</evidence>
<dbReference type="Pfam" id="PF07494">
    <property type="entry name" value="Reg_prop"/>
    <property type="match status" value="1"/>
</dbReference>
<evidence type="ECO:0000313" key="3">
    <source>
        <dbReference type="Proteomes" id="UP000557307"/>
    </source>
</evidence>
<evidence type="ECO:0000256" key="1">
    <source>
        <dbReference type="SAM" id="MobiDB-lite"/>
    </source>
</evidence>
<dbReference type="Proteomes" id="UP000557307">
    <property type="component" value="Unassembled WGS sequence"/>
</dbReference>
<organism evidence="2 3">
    <name type="scientific">Rhabdobacter roseus</name>
    <dbReference type="NCBI Taxonomy" id="1655419"/>
    <lineage>
        <taxon>Bacteria</taxon>
        <taxon>Pseudomonadati</taxon>
        <taxon>Bacteroidota</taxon>
        <taxon>Cytophagia</taxon>
        <taxon>Cytophagales</taxon>
        <taxon>Cytophagaceae</taxon>
        <taxon>Rhabdobacter</taxon>
    </lineage>
</organism>
<dbReference type="InterPro" id="IPR015943">
    <property type="entry name" value="WD40/YVTN_repeat-like_dom_sf"/>
</dbReference>
<keyword evidence="3" id="KW-1185">Reference proteome</keyword>
<protein>
    <submittedName>
        <fullName evidence="2">Ligand-binding sensor domain-containing protein</fullName>
    </submittedName>
</protein>
<reference evidence="2 3" key="1">
    <citation type="submission" date="2020-08" db="EMBL/GenBank/DDBJ databases">
        <title>Genomic Encyclopedia of Type Strains, Phase IV (KMG-IV): sequencing the most valuable type-strain genomes for metagenomic binning, comparative biology and taxonomic classification.</title>
        <authorList>
            <person name="Goeker M."/>
        </authorList>
    </citation>
    <scope>NUCLEOTIDE SEQUENCE [LARGE SCALE GENOMIC DNA]</scope>
    <source>
        <strain evidence="2 3">DSM 105074</strain>
    </source>
</reference>
<dbReference type="EMBL" id="JACHGF010000008">
    <property type="protein sequence ID" value="MBB5286106.1"/>
    <property type="molecule type" value="Genomic_DNA"/>
</dbReference>